<reference evidence="1" key="1">
    <citation type="submission" date="2020-03" db="EMBL/GenBank/DDBJ databases">
        <title>The deep terrestrial virosphere.</title>
        <authorList>
            <person name="Holmfeldt K."/>
            <person name="Nilsson E."/>
            <person name="Simone D."/>
            <person name="Lopez-Fernandez M."/>
            <person name="Wu X."/>
            <person name="de Brujin I."/>
            <person name="Lundin D."/>
            <person name="Andersson A."/>
            <person name="Bertilsson S."/>
            <person name="Dopson M."/>
        </authorList>
    </citation>
    <scope>NUCLEOTIDE SEQUENCE</scope>
    <source>
        <strain evidence="1">MM415A04379</strain>
    </source>
</reference>
<dbReference type="InterPro" id="IPR008713">
    <property type="entry name" value="Phage_lambda_NinG"/>
</dbReference>
<sequence>MNKKINYKAKLDRIFSQYIRLRDRLPNSEVVKCISCGKIIHWKESDCGHYVTRNVLGLRYNEQNCNAQCRKCNRFDEANKTGYTLGLIQKYGKNIIEILHAAKNKHIKITQFEYEALIQHYTNEVKKLENINSN</sequence>
<proteinExistence type="predicted"/>
<dbReference type="AlphaFoldDB" id="A0A6M3JKV0"/>
<name>A0A6M3JKV0_9ZZZZ</name>
<dbReference type="Pfam" id="PF05766">
    <property type="entry name" value="NinG"/>
    <property type="match status" value="1"/>
</dbReference>
<gene>
    <name evidence="1" type="ORF">MM415A04379_0007</name>
</gene>
<protein>
    <submittedName>
        <fullName evidence="1">Putative lambda recombination protein</fullName>
    </submittedName>
</protein>
<evidence type="ECO:0000313" key="1">
    <source>
        <dbReference type="EMBL" id="QJA69681.1"/>
    </source>
</evidence>
<dbReference type="EMBL" id="MT141727">
    <property type="protein sequence ID" value="QJA69681.1"/>
    <property type="molecule type" value="Genomic_DNA"/>
</dbReference>
<organism evidence="1">
    <name type="scientific">viral metagenome</name>
    <dbReference type="NCBI Taxonomy" id="1070528"/>
    <lineage>
        <taxon>unclassified sequences</taxon>
        <taxon>metagenomes</taxon>
        <taxon>organismal metagenomes</taxon>
    </lineage>
</organism>
<accession>A0A6M3JKV0</accession>